<keyword evidence="2" id="KW-1185">Reference proteome</keyword>
<dbReference type="AlphaFoldDB" id="A0A0M3J9I6"/>
<protein>
    <submittedName>
        <fullName evidence="3">Carboxylesterase type B domain-containing protein</fullName>
    </submittedName>
</protein>
<dbReference type="WBParaSite" id="ASIM_0000425101-mRNA-1">
    <property type="protein sequence ID" value="ASIM_0000425101-mRNA-1"/>
    <property type="gene ID" value="ASIM_0000425101"/>
</dbReference>
<name>A0A0M3J9I6_ANISI</name>
<organism evidence="3">
    <name type="scientific">Anisakis simplex</name>
    <name type="common">Herring worm</name>
    <dbReference type="NCBI Taxonomy" id="6269"/>
    <lineage>
        <taxon>Eukaryota</taxon>
        <taxon>Metazoa</taxon>
        <taxon>Ecdysozoa</taxon>
        <taxon>Nematoda</taxon>
        <taxon>Chromadorea</taxon>
        <taxon>Rhabditida</taxon>
        <taxon>Spirurina</taxon>
        <taxon>Ascaridomorpha</taxon>
        <taxon>Ascaridoidea</taxon>
        <taxon>Anisakidae</taxon>
        <taxon>Anisakis</taxon>
        <taxon>Anisakis simplex complex</taxon>
    </lineage>
</organism>
<dbReference type="Proteomes" id="UP000267096">
    <property type="component" value="Unassembled WGS sequence"/>
</dbReference>
<proteinExistence type="predicted"/>
<dbReference type="EMBL" id="UYRR01006830">
    <property type="protein sequence ID" value="VDK23016.1"/>
    <property type="molecule type" value="Genomic_DNA"/>
</dbReference>
<evidence type="ECO:0000313" key="1">
    <source>
        <dbReference type="EMBL" id="VDK23016.1"/>
    </source>
</evidence>
<reference evidence="3" key="1">
    <citation type="submission" date="2017-02" db="UniProtKB">
        <authorList>
            <consortium name="WormBaseParasite"/>
        </authorList>
    </citation>
    <scope>IDENTIFICATION</scope>
</reference>
<evidence type="ECO:0000313" key="2">
    <source>
        <dbReference type="Proteomes" id="UP000267096"/>
    </source>
</evidence>
<dbReference type="OrthoDB" id="5797019at2759"/>
<accession>A0A0M3J9I6</accession>
<reference evidence="1 2" key="2">
    <citation type="submission" date="2018-11" db="EMBL/GenBank/DDBJ databases">
        <authorList>
            <consortium name="Pathogen Informatics"/>
        </authorList>
    </citation>
    <scope>NUCLEOTIDE SEQUENCE [LARGE SCALE GENOMIC DNA]</scope>
</reference>
<sequence>MESLAQEAHDVLIAFMRYGKMGDGCESSTTSLESGKDNLSEQKVEHWIVNDSIISIAIYTEGNGKTKFTTATASESDPSVLKTSTNTQNSDDYITDVRRRHQSAVHRPERMKQIPPRPAALDDSYAISKSSPRTQSAATVTWTQIVVRHVFGKQSWLMRSLSSIPEDFDAGFFIQSFVLFVIF</sequence>
<evidence type="ECO:0000313" key="3">
    <source>
        <dbReference type="WBParaSite" id="ASIM_0000425101-mRNA-1"/>
    </source>
</evidence>
<gene>
    <name evidence="1" type="ORF">ASIM_LOCUS4069</name>
</gene>